<keyword evidence="1" id="KW-0175">Coiled coil</keyword>
<gene>
    <name evidence="2" type="ORF">CAGA_24280</name>
</gene>
<dbReference type="EMBL" id="SRMQ01000018">
    <property type="protein sequence ID" value="TGJ75405.1"/>
    <property type="molecule type" value="Genomic_DNA"/>
</dbReference>
<comment type="caution">
    <text evidence="2">The sequence shown here is derived from an EMBL/GenBank/DDBJ whole genome shotgun (WGS) entry which is preliminary data.</text>
</comment>
<evidence type="ECO:0000313" key="3">
    <source>
        <dbReference type="Proteomes" id="UP000297714"/>
    </source>
</evidence>
<keyword evidence="3" id="KW-1185">Reference proteome</keyword>
<dbReference type="AlphaFoldDB" id="A0A4Z0Y797"/>
<name>A0A4Z0Y797_9FIRM</name>
<sequence>MDAKYLAEIRARLDAGRIPMKSDMEALLAEVERMTAEIATLKKEIEQLAEERDAAKRKKDELEAFYEQLCRNIAQEVSK</sequence>
<evidence type="ECO:0000256" key="1">
    <source>
        <dbReference type="SAM" id="Coils"/>
    </source>
</evidence>
<dbReference type="Proteomes" id="UP000297714">
    <property type="component" value="Unassembled WGS sequence"/>
</dbReference>
<reference evidence="2 3" key="1">
    <citation type="submission" date="2019-04" db="EMBL/GenBank/DDBJ databases">
        <authorList>
            <person name="Poehlein A."/>
            <person name="Bengelsdorf F.R."/>
            <person name="Duerre P."/>
            <person name="Daniel R."/>
        </authorList>
    </citation>
    <scope>NUCLEOTIDE SEQUENCE [LARGE SCALE GENOMIC DNA]</scope>
    <source>
        <strain evidence="2 3">BS-1</strain>
    </source>
</reference>
<organism evidence="2 3">
    <name type="scientific">Caproiciproducens galactitolivorans</name>
    <dbReference type="NCBI Taxonomy" id="642589"/>
    <lineage>
        <taxon>Bacteria</taxon>
        <taxon>Bacillati</taxon>
        <taxon>Bacillota</taxon>
        <taxon>Clostridia</taxon>
        <taxon>Eubacteriales</taxon>
        <taxon>Acutalibacteraceae</taxon>
        <taxon>Caproiciproducens</taxon>
    </lineage>
</organism>
<evidence type="ECO:0000313" key="2">
    <source>
        <dbReference type="EMBL" id="TGJ75405.1"/>
    </source>
</evidence>
<proteinExistence type="predicted"/>
<dbReference type="RefSeq" id="WP_135661130.1">
    <property type="nucleotide sequence ID" value="NZ_SRMQ01000018.1"/>
</dbReference>
<accession>A0A4Z0Y797</accession>
<feature type="coiled-coil region" evidence="1">
    <location>
        <begin position="24"/>
        <end position="72"/>
    </location>
</feature>
<protein>
    <submittedName>
        <fullName evidence="2">Uncharacterized protein</fullName>
    </submittedName>
</protein>